<comment type="caution">
    <text evidence="6">The sequence shown here is derived from an EMBL/GenBank/DDBJ whole genome shotgun (WGS) entry which is preliminary data.</text>
</comment>
<dbReference type="Pfam" id="PF07869">
    <property type="entry name" value="DUF1656"/>
    <property type="match status" value="1"/>
</dbReference>
<evidence type="ECO:0000256" key="5">
    <source>
        <dbReference type="SAM" id="Phobius"/>
    </source>
</evidence>
<gene>
    <name evidence="6" type="ORF">HZF05_11500</name>
</gene>
<keyword evidence="1" id="KW-1003">Cell membrane</keyword>
<evidence type="ECO:0000256" key="4">
    <source>
        <dbReference type="ARBA" id="ARBA00023136"/>
    </source>
</evidence>
<organism evidence="6 7">
    <name type="scientific">Sphingomonas chungangi</name>
    <dbReference type="NCBI Taxonomy" id="2683589"/>
    <lineage>
        <taxon>Bacteria</taxon>
        <taxon>Pseudomonadati</taxon>
        <taxon>Pseudomonadota</taxon>
        <taxon>Alphaproteobacteria</taxon>
        <taxon>Sphingomonadales</taxon>
        <taxon>Sphingomonadaceae</taxon>
        <taxon>Sphingomonas</taxon>
    </lineage>
</organism>
<feature type="transmembrane region" description="Helical" evidence="5">
    <location>
        <begin position="50"/>
        <end position="68"/>
    </location>
</feature>
<keyword evidence="3 5" id="KW-1133">Transmembrane helix</keyword>
<sequence>MIGEVSIGGVFFPPLLLLGLFALALTGVLSRLFQIVGIYRFVAYRPLVDLALFVLLLGLAVLLTAHLGPQS</sequence>
<evidence type="ECO:0000256" key="1">
    <source>
        <dbReference type="ARBA" id="ARBA00022475"/>
    </source>
</evidence>
<dbReference type="EMBL" id="JACEIB010000007">
    <property type="protein sequence ID" value="MBA2934721.1"/>
    <property type="molecule type" value="Genomic_DNA"/>
</dbReference>
<dbReference type="RefSeq" id="WP_160366501.1">
    <property type="nucleotide sequence ID" value="NZ_JACEIB010000007.1"/>
</dbReference>
<accession>A0A838L5U1</accession>
<feature type="transmembrane region" description="Helical" evidence="5">
    <location>
        <begin position="6"/>
        <end position="29"/>
    </location>
</feature>
<proteinExistence type="predicted"/>
<dbReference type="Proteomes" id="UP000570166">
    <property type="component" value="Unassembled WGS sequence"/>
</dbReference>
<protein>
    <submittedName>
        <fullName evidence="6">DUF1656 domain-containing protein</fullName>
    </submittedName>
</protein>
<evidence type="ECO:0000313" key="6">
    <source>
        <dbReference type="EMBL" id="MBA2934721.1"/>
    </source>
</evidence>
<evidence type="ECO:0000256" key="2">
    <source>
        <dbReference type="ARBA" id="ARBA00022692"/>
    </source>
</evidence>
<name>A0A838L5U1_9SPHN</name>
<dbReference type="AlphaFoldDB" id="A0A838L5U1"/>
<evidence type="ECO:0000256" key="3">
    <source>
        <dbReference type="ARBA" id="ARBA00022989"/>
    </source>
</evidence>
<dbReference type="InterPro" id="IPR012451">
    <property type="entry name" value="DUF1656"/>
</dbReference>
<evidence type="ECO:0000313" key="7">
    <source>
        <dbReference type="Proteomes" id="UP000570166"/>
    </source>
</evidence>
<keyword evidence="2 5" id="KW-0812">Transmembrane</keyword>
<keyword evidence="7" id="KW-1185">Reference proteome</keyword>
<reference evidence="6 7" key="1">
    <citation type="submission" date="2020-07" db="EMBL/GenBank/DDBJ databases">
        <authorList>
            <person name="Sun Q."/>
        </authorList>
    </citation>
    <scope>NUCLEOTIDE SEQUENCE [LARGE SCALE GENOMIC DNA]</scope>
    <source>
        <strain evidence="6 7">CGMCC 1.13654</strain>
    </source>
</reference>
<keyword evidence="4 5" id="KW-0472">Membrane</keyword>